<organism evidence="6 7">
    <name type="scientific">Aurantiacibacter flavus</name>
    <dbReference type="NCBI Taxonomy" id="3145232"/>
    <lineage>
        <taxon>Bacteria</taxon>
        <taxon>Pseudomonadati</taxon>
        <taxon>Pseudomonadota</taxon>
        <taxon>Alphaproteobacteria</taxon>
        <taxon>Sphingomonadales</taxon>
        <taxon>Erythrobacteraceae</taxon>
        <taxon>Aurantiacibacter</taxon>
    </lineage>
</organism>
<keyword evidence="2 5" id="KW-0812">Transmembrane</keyword>
<reference evidence="6 7" key="1">
    <citation type="submission" date="2024-05" db="EMBL/GenBank/DDBJ databases">
        <authorList>
            <person name="Park S."/>
        </authorList>
    </citation>
    <scope>NUCLEOTIDE SEQUENCE [LARGE SCALE GENOMIC DNA]</scope>
    <source>
        <strain evidence="6 7">DGU5</strain>
    </source>
</reference>
<evidence type="ECO:0000256" key="4">
    <source>
        <dbReference type="ARBA" id="ARBA00023136"/>
    </source>
</evidence>
<comment type="caution">
    <text evidence="6">The sequence shown here is derived from an EMBL/GenBank/DDBJ whole genome shotgun (WGS) entry which is preliminary data.</text>
</comment>
<keyword evidence="3 5" id="KW-1133">Transmembrane helix</keyword>
<evidence type="ECO:0000256" key="5">
    <source>
        <dbReference type="SAM" id="Phobius"/>
    </source>
</evidence>
<evidence type="ECO:0000256" key="2">
    <source>
        <dbReference type="ARBA" id="ARBA00022692"/>
    </source>
</evidence>
<sequence>MAALDWQDLLRIMCGAWLLPHAILKIKNASLAQQTFAGIGLKPGPVFLWLTIALEFLAAAGLIFDIFPRIAAGLAVFVLAGASYAVLKMHGFAWRWNKSGPEYMVFWSLATVIAVI</sequence>
<feature type="transmembrane region" description="Helical" evidence="5">
    <location>
        <begin position="70"/>
        <end position="87"/>
    </location>
</feature>
<protein>
    <submittedName>
        <fullName evidence="6">DoxX family protein</fullName>
    </submittedName>
</protein>
<evidence type="ECO:0000313" key="6">
    <source>
        <dbReference type="EMBL" id="MEN7538256.1"/>
    </source>
</evidence>
<name>A0ABV0D075_9SPHN</name>
<dbReference type="Proteomes" id="UP001484535">
    <property type="component" value="Unassembled WGS sequence"/>
</dbReference>
<keyword evidence="4 5" id="KW-0472">Membrane</keyword>
<keyword evidence="7" id="KW-1185">Reference proteome</keyword>
<comment type="subcellular location">
    <subcellularLocation>
        <location evidence="1">Membrane</location>
        <topology evidence="1">Multi-pass membrane protein</topology>
    </subcellularLocation>
</comment>
<feature type="transmembrane region" description="Helical" evidence="5">
    <location>
        <begin position="46"/>
        <end position="64"/>
    </location>
</feature>
<evidence type="ECO:0000256" key="1">
    <source>
        <dbReference type="ARBA" id="ARBA00004141"/>
    </source>
</evidence>
<dbReference type="Pfam" id="PF07681">
    <property type="entry name" value="DoxX"/>
    <property type="match status" value="1"/>
</dbReference>
<dbReference type="RefSeq" id="WP_137680849.1">
    <property type="nucleotide sequence ID" value="NZ_JBDLBR010000005.1"/>
</dbReference>
<proteinExistence type="predicted"/>
<accession>A0ABV0D075</accession>
<dbReference type="EMBL" id="JBDLBR010000005">
    <property type="protein sequence ID" value="MEN7538256.1"/>
    <property type="molecule type" value="Genomic_DNA"/>
</dbReference>
<evidence type="ECO:0000256" key="3">
    <source>
        <dbReference type="ARBA" id="ARBA00022989"/>
    </source>
</evidence>
<evidence type="ECO:0000313" key="7">
    <source>
        <dbReference type="Proteomes" id="UP001484535"/>
    </source>
</evidence>
<gene>
    <name evidence="6" type="ORF">ABDJ38_13825</name>
</gene>
<dbReference type="InterPro" id="IPR032808">
    <property type="entry name" value="DoxX"/>
</dbReference>